<organism evidence="4 5">
    <name type="scientific">Youngiibacter fragilis 232.1</name>
    <dbReference type="NCBI Taxonomy" id="994573"/>
    <lineage>
        <taxon>Bacteria</taxon>
        <taxon>Bacillati</taxon>
        <taxon>Bacillota</taxon>
        <taxon>Clostridia</taxon>
        <taxon>Eubacteriales</taxon>
        <taxon>Clostridiaceae</taxon>
        <taxon>Youngiibacter</taxon>
    </lineage>
</organism>
<protein>
    <recommendedName>
        <fullName evidence="3">mRNA interferase</fullName>
        <ecNumber evidence="3">3.1.-.-</ecNumber>
    </recommendedName>
</protein>
<dbReference type="eggNOG" id="COG2337">
    <property type="taxonomic scope" value="Bacteria"/>
</dbReference>
<dbReference type="InterPro" id="IPR011067">
    <property type="entry name" value="Plasmid_toxin/cell-grow_inhib"/>
</dbReference>
<keyword evidence="3" id="KW-0255">Endonuclease</keyword>
<evidence type="ECO:0000313" key="5">
    <source>
        <dbReference type="Proteomes" id="UP000017747"/>
    </source>
</evidence>
<sequence length="128" mass="14097">MKQFQKVILRGDIYYADLNPTVGSEQGGVRPLVILQNNVGNRYSPTVIAAAITASPKKTLPTHAAIGHACGQMKESFVLLEQIRTIDRSRLREYVGRLDEQEMKRIDEVLAISVGLAPVPILSGRETP</sequence>
<name>V7I8V2_9CLOT</name>
<dbReference type="PANTHER" id="PTHR33988">
    <property type="entry name" value="ENDORIBONUCLEASE MAZF-RELATED"/>
    <property type="match status" value="1"/>
</dbReference>
<dbReference type="PATRIC" id="fig|994573.3.peg.880"/>
<dbReference type="PANTHER" id="PTHR33988:SF2">
    <property type="entry name" value="ENDORIBONUCLEASE MAZF"/>
    <property type="match status" value="1"/>
</dbReference>
<dbReference type="GO" id="GO:0006402">
    <property type="term" value="P:mRNA catabolic process"/>
    <property type="evidence" value="ECO:0007669"/>
    <property type="project" value="TreeGrafter"/>
</dbReference>
<reference evidence="4 5" key="1">
    <citation type="journal article" date="2014" name="Genome Announc.">
        <title>Genome Sequence of Youngiibacter fragilis, the Type Strain of the Genus Youngiibacter.</title>
        <authorList>
            <person name="Wawrik C.B."/>
            <person name="Callaghan A.V."/>
            <person name="Stamps B.W."/>
            <person name="Wawrik B."/>
        </authorList>
    </citation>
    <scope>NUCLEOTIDE SEQUENCE [LARGE SCALE GENOMIC DNA]</scope>
    <source>
        <strain evidence="4 5">232.1</strain>
    </source>
</reference>
<keyword evidence="2" id="KW-1277">Toxin-antitoxin system</keyword>
<dbReference type="OrthoDB" id="9808744at2"/>
<evidence type="ECO:0000256" key="2">
    <source>
        <dbReference type="ARBA" id="ARBA00022649"/>
    </source>
</evidence>
<comment type="function">
    <text evidence="3">Toxic component of a type II toxin-antitoxin (TA) system.</text>
</comment>
<dbReference type="SUPFAM" id="SSF50118">
    <property type="entry name" value="Cell growth inhibitor/plasmid maintenance toxic component"/>
    <property type="match status" value="1"/>
</dbReference>
<proteinExistence type="inferred from homology"/>
<dbReference type="GO" id="GO:0004521">
    <property type="term" value="F:RNA endonuclease activity"/>
    <property type="evidence" value="ECO:0007669"/>
    <property type="project" value="TreeGrafter"/>
</dbReference>
<dbReference type="EMBL" id="AXUN02000068">
    <property type="protein sequence ID" value="ETA81696.1"/>
    <property type="molecule type" value="Genomic_DNA"/>
</dbReference>
<evidence type="ECO:0000256" key="1">
    <source>
        <dbReference type="ARBA" id="ARBA00007521"/>
    </source>
</evidence>
<comment type="caution">
    <text evidence="4">The sequence shown here is derived from an EMBL/GenBank/DDBJ whole genome shotgun (WGS) entry which is preliminary data.</text>
</comment>
<dbReference type="Proteomes" id="UP000017747">
    <property type="component" value="Unassembled WGS sequence"/>
</dbReference>
<evidence type="ECO:0000256" key="3">
    <source>
        <dbReference type="PIRNR" id="PIRNR033490"/>
    </source>
</evidence>
<keyword evidence="5" id="KW-1185">Reference proteome</keyword>
<dbReference type="Gene3D" id="2.30.30.110">
    <property type="match status" value="1"/>
</dbReference>
<gene>
    <name evidence="4" type="ORF">T472_0204690</name>
</gene>
<comment type="similarity">
    <text evidence="1 3">Belongs to the PemK/MazF family.</text>
</comment>
<dbReference type="PIRSF" id="PIRSF033490">
    <property type="entry name" value="MazF"/>
    <property type="match status" value="1"/>
</dbReference>
<dbReference type="GO" id="GO:0003677">
    <property type="term" value="F:DNA binding"/>
    <property type="evidence" value="ECO:0007669"/>
    <property type="project" value="InterPro"/>
</dbReference>
<dbReference type="STRING" id="994573.T472_0204690"/>
<evidence type="ECO:0000313" key="4">
    <source>
        <dbReference type="EMBL" id="ETA81696.1"/>
    </source>
</evidence>
<accession>V7I8V2</accession>
<dbReference type="GO" id="GO:0016787">
    <property type="term" value="F:hydrolase activity"/>
    <property type="evidence" value="ECO:0007669"/>
    <property type="project" value="UniProtKB-KW"/>
</dbReference>
<keyword evidence="3" id="KW-0540">Nuclease</keyword>
<dbReference type="GO" id="GO:0016075">
    <property type="term" value="P:rRNA catabolic process"/>
    <property type="evidence" value="ECO:0007669"/>
    <property type="project" value="TreeGrafter"/>
</dbReference>
<dbReference type="AlphaFoldDB" id="V7I8V2"/>
<dbReference type="RefSeq" id="WP_023383175.1">
    <property type="nucleotide sequence ID" value="NZ_AXUN02000068.1"/>
</dbReference>
<keyword evidence="3" id="KW-0378">Hydrolase</keyword>
<dbReference type="InterPro" id="IPR003477">
    <property type="entry name" value="PemK-like"/>
</dbReference>
<dbReference type="EC" id="3.1.-.-" evidence="3"/>
<dbReference type="Pfam" id="PF02452">
    <property type="entry name" value="PemK_toxin"/>
    <property type="match status" value="1"/>
</dbReference>